<dbReference type="GO" id="GO:0030425">
    <property type="term" value="C:dendrite"/>
    <property type="evidence" value="ECO:0007669"/>
    <property type="project" value="TreeGrafter"/>
</dbReference>
<dbReference type="Pfam" id="PF01597">
    <property type="entry name" value="GCV_H"/>
    <property type="match status" value="1"/>
</dbReference>
<keyword evidence="5" id="KW-1185">Reference proteome</keyword>
<dbReference type="GO" id="GO:0048813">
    <property type="term" value="P:dendrite morphogenesis"/>
    <property type="evidence" value="ECO:0007669"/>
    <property type="project" value="TreeGrafter"/>
</dbReference>
<dbReference type="GO" id="GO:0051489">
    <property type="term" value="P:regulation of filopodium assembly"/>
    <property type="evidence" value="ECO:0007669"/>
    <property type="project" value="TreeGrafter"/>
</dbReference>
<evidence type="ECO:0000256" key="2">
    <source>
        <dbReference type="ARBA" id="ARBA00019325"/>
    </source>
</evidence>
<dbReference type="InterPro" id="IPR039169">
    <property type="entry name" value="Abitram"/>
</dbReference>
<dbReference type="GO" id="GO:0030833">
    <property type="term" value="P:regulation of actin filament polymerization"/>
    <property type="evidence" value="ECO:0007669"/>
    <property type="project" value="TreeGrafter"/>
</dbReference>
<dbReference type="GO" id="GO:0051015">
    <property type="term" value="F:actin filament binding"/>
    <property type="evidence" value="ECO:0007669"/>
    <property type="project" value="TreeGrafter"/>
</dbReference>
<gene>
    <name evidence="4" type="ORF">OSB1V03_LOCUS1065</name>
</gene>
<evidence type="ECO:0000313" key="5">
    <source>
        <dbReference type="Proteomes" id="UP000759131"/>
    </source>
</evidence>
<evidence type="ECO:0000256" key="3">
    <source>
        <dbReference type="ARBA" id="ARBA00030463"/>
    </source>
</evidence>
<dbReference type="EMBL" id="CAJPIZ010000282">
    <property type="protein sequence ID" value="CAG2101014.1"/>
    <property type="molecule type" value="Genomic_DNA"/>
</dbReference>
<evidence type="ECO:0000256" key="1">
    <source>
        <dbReference type="ARBA" id="ARBA00010764"/>
    </source>
</evidence>
<comment type="similarity">
    <text evidence="1">Belongs to the ABITRAM family.</text>
</comment>
<sequence length="165" mass="18985">MGTYPSVCERYYERKYFNDPSKPGSDQTVLFHSNRVCLITLSHNHLIIKDNKSIENIDFNINSDLNRLDNKVSGKWKKGGQRVNPGSILCRIQCADNEIFDIKACINGTIVEMNTKLIDDYDLVKRKTWSDGFIAIVLPFRGQQESEKESLLSPQQYQTLIQTNH</sequence>
<evidence type="ECO:0000313" key="4">
    <source>
        <dbReference type="EMBL" id="CAD7620584.1"/>
    </source>
</evidence>
<dbReference type="GO" id="GO:0005634">
    <property type="term" value="C:nucleus"/>
    <property type="evidence" value="ECO:0007669"/>
    <property type="project" value="TreeGrafter"/>
</dbReference>
<dbReference type="InterPro" id="IPR033753">
    <property type="entry name" value="GCV_H/Fam206"/>
</dbReference>
<dbReference type="GO" id="GO:0030027">
    <property type="term" value="C:lamellipodium"/>
    <property type="evidence" value="ECO:0007669"/>
    <property type="project" value="TreeGrafter"/>
</dbReference>
<dbReference type="EMBL" id="OC854857">
    <property type="protein sequence ID" value="CAD7620584.1"/>
    <property type="molecule type" value="Genomic_DNA"/>
</dbReference>
<organism evidence="4">
    <name type="scientific">Medioppia subpectinata</name>
    <dbReference type="NCBI Taxonomy" id="1979941"/>
    <lineage>
        <taxon>Eukaryota</taxon>
        <taxon>Metazoa</taxon>
        <taxon>Ecdysozoa</taxon>
        <taxon>Arthropoda</taxon>
        <taxon>Chelicerata</taxon>
        <taxon>Arachnida</taxon>
        <taxon>Acari</taxon>
        <taxon>Acariformes</taxon>
        <taxon>Sarcoptiformes</taxon>
        <taxon>Oribatida</taxon>
        <taxon>Brachypylina</taxon>
        <taxon>Oppioidea</taxon>
        <taxon>Oppiidae</taxon>
        <taxon>Medioppia</taxon>
    </lineage>
</organism>
<dbReference type="Gene3D" id="2.40.50.100">
    <property type="match status" value="1"/>
</dbReference>
<dbReference type="OrthoDB" id="48130at2759"/>
<reference evidence="4" key="1">
    <citation type="submission" date="2020-11" db="EMBL/GenBank/DDBJ databases">
        <authorList>
            <person name="Tran Van P."/>
        </authorList>
    </citation>
    <scope>NUCLEOTIDE SEQUENCE</scope>
</reference>
<dbReference type="PANTHER" id="PTHR13651">
    <property type="entry name" value="PROTEIN ABITRAM"/>
    <property type="match status" value="1"/>
</dbReference>
<dbReference type="InterPro" id="IPR011053">
    <property type="entry name" value="Single_hybrid_motif"/>
</dbReference>
<proteinExistence type="inferred from homology"/>
<accession>A0A7R9PUQ2</accession>
<dbReference type="GO" id="GO:0003785">
    <property type="term" value="F:actin monomer binding"/>
    <property type="evidence" value="ECO:0007669"/>
    <property type="project" value="TreeGrafter"/>
</dbReference>
<dbReference type="AlphaFoldDB" id="A0A7R9PUQ2"/>
<name>A0A7R9PUQ2_9ACAR</name>
<dbReference type="Proteomes" id="UP000759131">
    <property type="component" value="Unassembled WGS sequence"/>
</dbReference>
<protein>
    <recommendedName>
        <fullName evidence="2">Protein Abitram</fullName>
    </recommendedName>
    <alternativeName>
        <fullName evidence="3">Actin-binding transcription modulator</fullName>
    </alternativeName>
</protein>
<dbReference type="SUPFAM" id="SSF51230">
    <property type="entry name" value="Single hybrid motif"/>
    <property type="match status" value="1"/>
</dbReference>
<dbReference type="PANTHER" id="PTHR13651:SF0">
    <property type="entry name" value="PROTEIN ABITRAM"/>
    <property type="match status" value="1"/>
</dbReference>
<dbReference type="GO" id="GO:0032433">
    <property type="term" value="C:filopodium tip"/>
    <property type="evidence" value="ECO:0007669"/>
    <property type="project" value="TreeGrafter"/>
</dbReference>